<evidence type="ECO:0000256" key="2">
    <source>
        <dbReference type="SAM" id="MobiDB-lite"/>
    </source>
</evidence>
<dbReference type="Gene3D" id="2.60.200.20">
    <property type="match status" value="1"/>
</dbReference>
<evidence type="ECO:0000259" key="3">
    <source>
        <dbReference type="PROSITE" id="PS50006"/>
    </source>
</evidence>
<dbReference type="Pfam" id="PF00498">
    <property type="entry name" value="FHA"/>
    <property type="match status" value="1"/>
</dbReference>
<comment type="caution">
    <text evidence="4">The sequence shown here is derived from an EMBL/GenBank/DDBJ whole genome shotgun (WGS) entry which is preliminary data.</text>
</comment>
<dbReference type="CDD" id="cd00060">
    <property type="entry name" value="FHA"/>
    <property type="match status" value="1"/>
</dbReference>
<dbReference type="InterPro" id="IPR000253">
    <property type="entry name" value="FHA_dom"/>
</dbReference>
<feature type="region of interest" description="Disordered" evidence="2">
    <location>
        <begin position="395"/>
        <end position="415"/>
    </location>
</feature>
<keyword evidence="1" id="KW-0597">Phosphoprotein</keyword>
<feature type="compositionally biased region" description="Pro residues" evidence="2">
    <location>
        <begin position="249"/>
        <end position="287"/>
    </location>
</feature>
<dbReference type="Proteomes" id="UP000011666">
    <property type="component" value="Unassembled WGS sequence"/>
</dbReference>
<gene>
    <name evidence="4" type="ORF">GS4_17_00410</name>
</gene>
<dbReference type="PROSITE" id="PS50006">
    <property type="entry name" value="FHA_DOMAIN"/>
    <property type="match status" value="1"/>
</dbReference>
<dbReference type="STRING" id="1223545.GS4_17_00410"/>
<keyword evidence="5" id="KW-1185">Reference proteome</keyword>
<feature type="compositionally biased region" description="Low complexity" evidence="2">
    <location>
        <begin position="230"/>
        <end position="248"/>
    </location>
</feature>
<dbReference type="SMART" id="SM00240">
    <property type="entry name" value="FHA"/>
    <property type="match status" value="1"/>
</dbReference>
<dbReference type="RefSeq" id="WP_007620975.1">
    <property type="nucleotide sequence ID" value="NZ_BANX01000017.1"/>
</dbReference>
<dbReference type="SUPFAM" id="SSF49879">
    <property type="entry name" value="SMAD/FHA domain"/>
    <property type="match status" value="1"/>
</dbReference>
<dbReference type="EMBL" id="BANX01000017">
    <property type="protein sequence ID" value="GAC68655.1"/>
    <property type="molecule type" value="Genomic_DNA"/>
</dbReference>
<name>M0QJ47_9ACTN</name>
<feature type="domain" description="FHA" evidence="3">
    <location>
        <begin position="388"/>
        <end position="444"/>
    </location>
</feature>
<dbReference type="AlphaFoldDB" id="M0QJ47"/>
<evidence type="ECO:0000313" key="5">
    <source>
        <dbReference type="Proteomes" id="UP000011666"/>
    </source>
</evidence>
<organism evidence="4 5">
    <name type="scientific">Gordonia soli NBRC 108243</name>
    <dbReference type="NCBI Taxonomy" id="1223545"/>
    <lineage>
        <taxon>Bacteria</taxon>
        <taxon>Bacillati</taxon>
        <taxon>Actinomycetota</taxon>
        <taxon>Actinomycetes</taxon>
        <taxon>Mycobacteriales</taxon>
        <taxon>Gordoniaceae</taxon>
        <taxon>Gordonia</taxon>
    </lineage>
</organism>
<dbReference type="eggNOG" id="COG3266">
    <property type="taxonomic scope" value="Bacteria"/>
</dbReference>
<dbReference type="InterPro" id="IPR008984">
    <property type="entry name" value="SMAD_FHA_dom_sf"/>
</dbReference>
<sequence length="486" mass="51202">MSAPDDVVDTSPRVTLVPGAGIVIRTSAFLAVLGTTGYDLVDDVLALEESVSVPDRMPRRGRHLVRALAQLLATADTVTDVGFVAPDSVGVAVYLAGGVVGETDGRRLEPVSPDHPFDQAIPWPFEGLGIYLADAEPAEPGDERFDLVEGVVPAAGALLHTPLGLRGTRIHGADDVAQPAPTDSGRHAAGGVDDEAPALADQPADLRQAPPSAPASSSEVGPDAPPAGPNNPSVTPSAPFAPPSSARGPVPPTPLRPFPSTPDQRPGPVPNPARPGGPQPVPSPPEAAPAFRSESLSDGDDDLPTRQPLPKLEHKKPATEVVRIVESRAHVRGIRCSRGHLNHPRAWLCAVCGIRMDQLTGILVEGERPPLGWLLLDNGSTHLLDEDLVIGREPGAVGGRRTGTPKPVQVPDETGQLSRRHAEIRLVEWSVQLVDLGSANGTFVIEPQSGNREIRILAHRPHLLVPGSHVRVGGRHFIFESPHARI</sequence>
<reference evidence="4 5" key="1">
    <citation type="submission" date="2013-01" db="EMBL/GenBank/DDBJ databases">
        <title>Whole genome shotgun sequence of Gordonia soli NBRC 108243.</title>
        <authorList>
            <person name="Isaki-Nakamura S."/>
            <person name="Hosoyama A."/>
            <person name="Tsuchikane K."/>
            <person name="Ando Y."/>
            <person name="Baba S."/>
            <person name="Ohji S."/>
            <person name="Hamada M."/>
            <person name="Tamura T."/>
            <person name="Yamazoe A."/>
            <person name="Yamazaki S."/>
            <person name="Fujita N."/>
        </authorList>
    </citation>
    <scope>NUCLEOTIDE SEQUENCE [LARGE SCALE GENOMIC DNA]</scope>
    <source>
        <strain evidence="4 5">NBRC 108243</strain>
    </source>
</reference>
<accession>M0QJ47</accession>
<dbReference type="OrthoDB" id="5240729at2"/>
<evidence type="ECO:0000256" key="1">
    <source>
        <dbReference type="ARBA" id="ARBA00022553"/>
    </source>
</evidence>
<protein>
    <recommendedName>
        <fullName evidence="3">FHA domain-containing protein</fullName>
    </recommendedName>
</protein>
<proteinExistence type="predicted"/>
<evidence type="ECO:0000313" key="4">
    <source>
        <dbReference type="EMBL" id="GAC68655.1"/>
    </source>
</evidence>
<feature type="region of interest" description="Disordered" evidence="2">
    <location>
        <begin position="173"/>
        <end position="316"/>
    </location>
</feature>
<dbReference type="eggNOG" id="COG1716">
    <property type="taxonomic scope" value="Bacteria"/>
</dbReference>